<evidence type="ECO:0000313" key="1">
    <source>
        <dbReference type="EMBL" id="GMF29997.1"/>
    </source>
</evidence>
<dbReference type="Proteomes" id="UP001165083">
    <property type="component" value="Unassembled WGS sequence"/>
</dbReference>
<dbReference type="AlphaFoldDB" id="A0A9W6UD99"/>
<dbReference type="OrthoDB" id="90180at2759"/>
<reference evidence="1" key="1">
    <citation type="submission" date="2023-04" db="EMBL/GenBank/DDBJ databases">
        <title>Phytophthora lilii NBRC 32176.</title>
        <authorList>
            <person name="Ichikawa N."/>
            <person name="Sato H."/>
            <person name="Tonouchi N."/>
        </authorList>
    </citation>
    <scope>NUCLEOTIDE SEQUENCE</scope>
    <source>
        <strain evidence="1">NBRC 32176</strain>
    </source>
</reference>
<comment type="caution">
    <text evidence="1">The sequence shown here is derived from an EMBL/GenBank/DDBJ whole genome shotgun (WGS) entry which is preliminary data.</text>
</comment>
<sequence length="114" mass="12664">MAEGQVEAACSLIGVWESNEAFGNTALDWSQAVKDQRVQLQLTFEPGNVYKFRLVDKNNESGVTTSFRHVIASEGTYALEGNNGISIHGDASGIKWTYLFEEDDSLRIRYDVVS</sequence>
<evidence type="ECO:0000313" key="2">
    <source>
        <dbReference type="Proteomes" id="UP001165083"/>
    </source>
</evidence>
<name>A0A9W6UD99_9STRA</name>
<gene>
    <name evidence="1" type="ORF">Plil01_001277100</name>
</gene>
<keyword evidence="2" id="KW-1185">Reference proteome</keyword>
<proteinExistence type="predicted"/>
<organism evidence="1 2">
    <name type="scientific">Phytophthora lilii</name>
    <dbReference type="NCBI Taxonomy" id="2077276"/>
    <lineage>
        <taxon>Eukaryota</taxon>
        <taxon>Sar</taxon>
        <taxon>Stramenopiles</taxon>
        <taxon>Oomycota</taxon>
        <taxon>Peronosporomycetes</taxon>
        <taxon>Peronosporales</taxon>
        <taxon>Peronosporaceae</taxon>
        <taxon>Phytophthora</taxon>
    </lineage>
</organism>
<dbReference type="EMBL" id="BSXW01000809">
    <property type="protein sequence ID" value="GMF29997.1"/>
    <property type="molecule type" value="Genomic_DNA"/>
</dbReference>
<accession>A0A9W6UD99</accession>
<protein>
    <submittedName>
        <fullName evidence="1">Unnamed protein product</fullName>
    </submittedName>
</protein>